<dbReference type="EMBL" id="VYZN01000014">
    <property type="protein sequence ID" value="KAE9539836.1"/>
    <property type="molecule type" value="Genomic_DNA"/>
</dbReference>
<name>A0A6G0TX07_APHGL</name>
<keyword evidence="1" id="KW-0732">Signal</keyword>
<evidence type="ECO:0000256" key="1">
    <source>
        <dbReference type="SAM" id="SignalP"/>
    </source>
</evidence>
<keyword evidence="3" id="KW-1185">Reference proteome</keyword>
<comment type="caution">
    <text evidence="2">The sequence shown here is derived from an EMBL/GenBank/DDBJ whole genome shotgun (WGS) entry which is preliminary data.</text>
</comment>
<dbReference type="Proteomes" id="UP000475862">
    <property type="component" value="Unassembled WGS sequence"/>
</dbReference>
<proteinExistence type="predicted"/>
<organism evidence="2 3">
    <name type="scientific">Aphis glycines</name>
    <name type="common">Soybean aphid</name>
    <dbReference type="NCBI Taxonomy" id="307491"/>
    <lineage>
        <taxon>Eukaryota</taxon>
        <taxon>Metazoa</taxon>
        <taxon>Ecdysozoa</taxon>
        <taxon>Arthropoda</taxon>
        <taxon>Hexapoda</taxon>
        <taxon>Insecta</taxon>
        <taxon>Pterygota</taxon>
        <taxon>Neoptera</taxon>
        <taxon>Paraneoptera</taxon>
        <taxon>Hemiptera</taxon>
        <taxon>Sternorrhyncha</taxon>
        <taxon>Aphidomorpha</taxon>
        <taxon>Aphidoidea</taxon>
        <taxon>Aphididae</taxon>
        <taxon>Aphidini</taxon>
        <taxon>Aphis</taxon>
        <taxon>Aphis</taxon>
    </lineage>
</organism>
<dbReference type="AlphaFoldDB" id="A0A6G0TX07"/>
<protein>
    <submittedName>
        <fullName evidence="2">Uncharacterized protein</fullName>
    </submittedName>
</protein>
<evidence type="ECO:0000313" key="3">
    <source>
        <dbReference type="Proteomes" id="UP000475862"/>
    </source>
</evidence>
<reference evidence="2 3" key="1">
    <citation type="submission" date="2019-08" db="EMBL/GenBank/DDBJ databases">
        <title>The genome of the soybean aphid Biotype 1, its phylome, world population structure and adaptation to the North American continent.</title>
        <authorList>
            <person name="Giordano R."/>
            <person name="Donthu R.K."/>
            <person name="Hernandez A.G."/>
            <person name="Wright C.L."/>
            <person name="Zimin A.V."/>
        </authorList>
    </citation>
    <scope>NUCLEOTIDE SEQUENCE [LARGE SCALE GENOMIC DNA]</scope>
    <source>
        <tissue evidence="2">Whole aphids</tissue>
    </source>
</reference>
<gene>
    <name evidence="2" type="ORF">AGLY_005088</name>
</gene>
<evidence type="ECO:0000313" key="2">
    <source>
        <dbReference type="EMBL" id="KAE9539836.1"/>
    </source>
</evidence>
<accession>A0A6G0TX07</accession>
<feature type="signal peptide" evidence="1">
    <location>
        <begin position="1"/>
        <end position="19"/>
    </location>
</feature>
<feature type="non-terminal residue" evidence="2">
    <location>
        <position position="1"/>
    </location>
</feature>
<sequence>VNAYFTILFLFKIIPAVDVLYDQFHYRKSREIEVKNKNFSTVLKKIDFFMMVETQKLITVSKHLKFSPNVFISTIETLGFSNYFVVENSYVIKKCVRLRKSTLTFPSNSFKGNLKPHYRKNVMSRNDNDLSSNDFQCLSLFKKQSPVSHKLFLKSFKNYKNILATFFISI</sequence>
<feature type="chain" id="PRO_5026059717" evidence="1">
    <location>
        <begin position="20"/>
        <end position="170"/>
    </location>
</feature>